<dbReference type="EMBL" id="DRBC01000182">
    <property type="protein sequence ID" value="HDN84720.1"/>
    <property type="molecule type" value="Genomic_DNA"/>
</dbReference>
<comment type="caution">
    <text evidence="1">The sequence shown here is derived from an EMBL/GenBank/DDBJ whole genome shotgun (WGS) entry which is preliminary data.</text>
</comment>
<feature type="non-terminal residue" evidence="1">
    <location>
        <position position="87"/>
    </location>
</feature>
<organism evidence="1">
    <name type="scientific">Aerophobetes bacterium</name>
    <dbReference type="NCBI Taxonomy" id="2030807"/>
    <lineage>
        <taxon>Bacteria</taxon>
        <taxon>Candidatus Aerophobota</taxon>
    </lineage>
</organism>
<dbReference type="SUPFAM" id="SSF51126">
    <property type="entry name" value="Pectin lyase-like"/>
    <property type="match status" value="1"/>
</dbReference>
<reference evidence="1" key="1">
    <citation type="journal article" date="2020" name="mSystems">
        <title>Genome- and Community-Level Interaction Insights into Carbon Utilization and Element Cycling Functions of Hydrothermarchaeota in Hydrothermal Sediment.</title>
        <authorList>
            <person name="Zhou Z."/>
            <person name="Liu Y."/>
            <person name="Xu W."/>
            <person name="Pan J."/>
            <person name="Luo Z.H."/>
            <person name="Li M."/>
        </authorList>
    </citation>
    <scope>NUCLEOTIDE SEQUENCE [LARGE SCALE GENOMIC DNA]</scope>
    <source>
        <strain evidence="1">HyVt-219</strain>
    </source>
</reference>
<dbReference type="Proteomes" id="UP000885660">
    <property type="component" value="Unassembled WGS sequence"/>
</dbReference>
<dbReference type="AlphaFoldDB" id="A0A7V0QQZ5"/>
<proteinExistence type="predicted"/>
<name>A0A7V0QQZ5_UNCAE</name>
<gene>
    <name evidence="1" type="ORF">ENG47_03050</name>
</gene>
<accession>A0A7V0QQZ5</accession>
<sequence length="87" mass="9938">MKKGSVFCLVVLFLLWILLLPLYAKEFHVSTSEEFQDALYEAASNGESDRVYLAAGTYKGNFYFEPSEEELSAEWISLEIYGQKDVV</sequence>
<evidence type="ECO:0000313" key="1">
    <source>
        <dbReference type="EMBL" id="HDN84720.1"/>
    </source>
</evidence>
<dbReference type="InterPro" id="IPR011050">
    <property type="entry name" value="Pectin_lyase_fold/virulence"/>
</dbReference>
<protein>
    <submittedName>
        <fullName evidence="1">Uncharacterized protein</fullName>
    </submittedName>
</protein>